<protein>
    <submittedName>
        <fullName evidence="1">Uncharacterized protein</fullName>
    </submittedName>
</protein>
<proteinExistence type="predicted"/>
<gene>
    <name evidence="1" type="ORF">MNBD_GAMMA01-133</name>
</gene>
<accession>A0A3B0V8M9</accession>
<feature type="non-terminal residue" evidence="1">
    <location>
        <position position="1"/>
    </location>
</feature>
<evidence type="ECO:0000313" key="1">
    <source>
        <dbReference type="EMBL" id="VAW39201.1"/>
    </source>
</evidence>
<name>A0A3B0V8M9_9ZZZZ</name>
<dbReference type="EMBL" id="UOEW01000221">
    <property type="protein sequence ID" value="VAW39201.1"/>
    <property type="molecule type" value="Genomic_DNA"/>
</dbReference>
<sequence>EILIQDQELPIRGSLAQSFLKLIIKKRDL</sequence>
<organism evidence="1">
    <name type="scientific">hydrothermal vent metagenome</name>
    <dbReference type="NCBI Taxonomy" id="652676"/>
    <lineage>
        <taxon>unclassified sequences</taxon>
        <taxon>metagenomes</taxon>
        <taxon>ecological metagenomes</taxon>
    </lineage>
</organism>
<reference evidence="1" key="1">
    <citation type="submission" date="2018-06" db="EMBL/GenBank/DDBJ databases">
        <authorList>
            <person name="Zhirakovskaya E."/>
        </authorList>
    </citation>
    <scope>NUCLEOTIDE SEQUENCE</scope>
</reference>
<dbReference type="AlphaFoldDB" id="A0A3B0V8M9"/>